<dbReference type="Proteomes" id="UP000547458">
    <property type="component" value="Unassembled WGS sequence"/>
</dbReference>
<comment type="catalytic activity">
    <reaction evidence="1">
        <text>Endohydrolysis of (1-&gt;4)-alpha-D-glucosidic linkages in polysaccharides containing three or more (1-&gt;4)-alpha-linked D-glucose units.</text>
        <dbReference type="EC" id="3.2.1.1"/>
    </reaction>
</comment>
<dbReference type="GO" id="GO:2001070">
    <property type="term" value="F:starch binding"/>
    <property type="evidence" value="ECO:0007669"/>
    <property type="project" value="InterPro"/>
</dbReference>
<dbReference type="SMART" id="SM00642">
    <property type="entry name" value="Aamy"/>
    <property type="match status" value="1"/>
</dbReference>
<dbReference type="Gene3D" id="2.60.40.1180">
    <property type="entry name" value="Golgi alpha-mannosidase II"/>
    <property type="match status" value="1"/>
</dbReference>
<evidence type="ECO:0000259" key="15">
    <source>
        <dbReference type="PROSITE" id="PS50853"/>
    </source>
</evidence>
<feature type="domain" description="Fibronectin type-III" evidence="15">
    <location>
        <begin position="503"/>
        <end position="595"/>
    </location>
</feature>
<keyword evidence="8" id="KW-0106">Calcium</keyword>
<dbReference type="Gene3D" id="3.20.20.80">
    <property type="entry name" value="Glycosidases"/>
    <property type="match status" value="1"/>
</dbReference>
<evidence type="ECO:0000256" key="2">
    <source>
        <dbReference type="ARBA" id="ARBA00001913"/>
    </source>
</evidence>
<dbReference type="SUPFAM" id="SSF51445">
    <property type="entry name" value="(Trans)glycosidases"/>
    <property type="match status" value="1"/>
</dbReference>
<dbReference type="GO" id="GO:0004556">
    <property type="term" value="F:alpha-amylase activity"/>
    <property type="evidence" value="ECO:0007669"/>
    <property type="project" value="UniProtKB-EC"/>
</dbReference>
<dbReference type="InterPro" id="IPR005085">
    <property type="entry name" value="CBM25"/>
</dbReference>
<keyword evidence="7" id="KW-0378">Hydrolase</keyword>
<dbReference type="SUPFAM" id="SSF51011">
    <property type="entry name" value="Glycosyl hydrolase domain"/>
    <property type="match status" value="1"/>
</dbReference>
<dbReference type="InterPro" id="IPR031319">
    <property type="entry name" value="A-amylase_C"/>
</dbReference>
<sequence>MSTVPPNVALPNRNSRKRLPWAALTVLLLVTGLLSVFNPPQKANAEAPGPKDVIAVMFSWTWNAIARECTDTLGPAGYGYVQTSPPQEHVQGSQWWTYYQPVSYKLESRLGTATEFKNMIDTCNDAGVGVIVDAVINHMSGDSDGGTGWAGSAYGHYNYPGLYSDNDFHDCRRDISNYQDRWDVQNCNLVNLSDLDTGSEYVQQTIADYLNHLVDLGAAGFRIDAVKHIAADEMRGIMSKVENKDQLYIVQEVIRANEPIQPEEYLGMGDIHEFAYARKLKEAFGGGTIDWLISGNGIGETWEGFLDHDDAGVFVDNHDTERNGQTLSYKDGDIYDLAQIFTLAWNYGSPSIESGFRFNNFDAGPPLTGSGEVIDPTCGSGSVWTCEHAKNEIANMVGFRVETYGTEVTKKWTNGSNAIAFSRGDKGTVAINRGGGELSRTFQTGLPDGTYYNVISATKDGGSWSGDTVTVEGGTFTATVPTNGAVAIHAGAKAGAECSDATAPSVPTGVKAVADGTNVTVSWGASTDDCAVTGYTVTRTGGTAGAKVLTSPGSSTSIVDQNLEPNTEYNYTVTATDGSNESAPSGPASVTTGEESTSAAAEVFYKENGNWSDYFIHYRVGAGTWTTTPGEKMHERCDGWYGATIDLGDADGFTAAFNNGSGAWDNNDRADYTLSSGVQVIVDGEVSKDNPCAEAPAGEDMTIFYKADRGWDAYYAHYRVADGAWTTVPGTQMEQACDDWYSLTVNDGAAGASFAFNNGAGQWDNNGGKDYAVSGSVVAVTSGAVSGTAPCDLPSTAPTTPTSLSASPANGAVTVSWSASTAESGIASYTVTRTGGGADAVSATVSGTSYVDATVSESTTYSYTVTATAEDGSVSLPSDPVKITTPGATGGEDDEKPSTPQGVVATASADTVQLSWPASADNVGVVGYRVIKSGGGEADLGIVTEATEIGFFNLTPDEEYLFKVQAMDAAGNVSEWSDIVSATTGGDADTTAPSAPTGLVATVDGTSATLTWTPSTDDTAVAAYTVRSSDGDATVEESTTEPTLSLDDLKEGATYTFTVSAADSSGNVSEWSAPVSATIEGGGTDPVDPGEPVGTDYSDGYYQQNPNGNVGEAATIAVDGDASEWTAGQVIAQGVANDDPRIFRGSHEGPVYDLYSLSSAWDDENLYLMWQFTNVTDVVDPGQGYPISDNGKPYNGDIPQTLAFDVSAAGGDGLIEGTESGVWGMRNTFANNEVDHLAMFSSKPGVGQPAMFSLNASGAFDYETENVTGFEVGGITYAYGDGFFGDALMGIDANGYEGYTPADLSDASAFIDFLDTAHDTAQDTVYEMKIPFATLGTTKEAVEANGIGVMLLSTFGQSGIGSLPQDPAMLDVATEPYSADASTSAEKEDWDPMTAQFARIGG</sequence>
<protein>
    <recommendedName>
        <fullName evidence="5">Alpha-amylase</fullName>
        <ecNumber evidence="4">3.2.1.1</ecNumber>
    </recommendedName>
    <alternativeName>
        <fullName evidence="12">1,4-alpha-D-glucan glucanohydrolase</fullName>
    </alternativeName>
</protein>
<evidence type="ECO:0000256" key="3">
    <source>
        <dbReference type="ARBA" id="ARBA00008061"/>
    </source>
</evidence>
<dbReference type="Gene3D" id="2.60.40.10">
    <property type="entry name" value="Immunoglobulins"/>
    <property type="match status" value="6"/>
</dbReference>
<dbReference type="InterPro" id="IPR003961">
    <property type="entry name" value="FN3_dom"/>
</dbReference>
<name>A0A846RV66_9MICC</name>
<dbReference type="Pfam" id="PF03423">
    <property type="entry name" value="CBM_25"/>
    <property type="match status" value="2"/>
</dbReference>
<dbReference type="Pfam" id="PF00128">
    <property type="entry name" value="Alpha-amylase"/>
    <property type="match status" value="1"/>
</dbReference>
<evidence type="ECO:0000256" key="5">
    <source>
        <dbReference type="ARBA" id="ARBA00017303"/>
    </source>
</evidence>
<dbReference type="InterPro" id="IPR006047">
    <property type="entry name" value="GH13_cat_dom"/>
</dbReference>
<proteinExistence type="inferred from homology"/>
<dbReference type="InterPro" id="IPR013783">
    <property type="entry name" value="Ig-like_fold"/>
</dbReference>
<accession>A0A846RV66</accession>
<keyword evidence="6" id="KW-0479">Metal-binding</keyword>
<keyword evidence="9" id="KW-0119">Carbohydrate metabolism</keyword>
<gene>
    <name evidence="16" type="ORF">BJ994_003468</name>
</gene>
<evidence type="ECO:0000256" key="13">
    <source>
        <dbReference type="RuleBase" id="RU003615"/>
    </source>
</evidence>
<dbReference type="Pfam" id="PF00041">
    <property type="entry name" value="fn3"/>
    <property type="match status" value="3"/>
</dbReference>
<keyword evidence="10" id="KW-0326">Glycosidase</keyword>
<dbReference type="PRINTS" id="PR00110">
    <property type="entry name" value="ALPHAAMYLASE"/>
</dbReference>
<dbReference type="SUPFAM" id="SSF49265">
    <property type="entry name" value="Fibronectin type III"/>
    <property type="match status" value="3"/>
</dbReference>
<evidence type="ECO:0000256" key="7">
    <source>
        <dbReference type="ARBA" id="ARBA00022801"/>
    </source>
</evidence>
<dbReference type="InterPro" id="IPR013780">
    <property type="entry name" value="Glyco_hydro_b"/>
</dbReference>
<evidence type="ECO:0000256" key="9">
    <source>
        <dbReference type="ARBA" id="ARBA00023277"/>
    </source>
</evidence>
<comment type="caution">
    <text evidence="16">The sequence shown here is derived from an EMBL/GenBank/DDBJ whole genome shotgun (WGS) entry which is preliminary data.</text>
</comment>
<evidence type="ECO:0000256" key="12">
    <source>
        <dbReference type="ARBA" id="ARBA00030238"/>
    </source>
</evidence>
<dbReference type="SMART" id="SM01066">
    <property type="entry name" value="CBM_25"/>
    <property type="match status" value="2"/>
</dbReference>
<dbReference type="InterPro" id="IPR017853">
    <property type="entry name" value="GH"/>
</dbReference>
<dbReference type="EMBL" id="JAATJL010000001">
    <property type="protein sequence ID" value="NJC24392.1"/>
    <property type="molecule type" value="Genomic_DNA"/>
</dbReference>
<dbReference type="PROSITE" id="PS50853">
    <property type="entry name" value="FN3"/>
    <property type="match status" value="4"/>
</dbReference>
<evidence type="ECO:0000256" key="6">
    <source>
        <dbReference type="ARBA" id="ARBA00022723"/>
    </source>
</evidence>
<dbReference type="InterPro" id="IPR006046">
    <property type="entry name" value="Alpha_amylase"/>
</dbReference>
<dbReference type="Pfam" id="PF02806">
    <property type="entry name" value="Alpha-amylase_C"/>
    <property type="match status" value="1"/>
</dbReference>
<dbReference type="CDD" id="cd11317">
    <property type="entry name" value="AmyAc_bac_euk_AmyA"/>
    <property type="match status" value="1"/>
</dbReference>
<dbReference type="GO" id="GO:0046872">
    <property type="term" value="F:metal ion binding"/>
    <property type="evidence" value="ECO:0007669"/>
    <property type="project" value="UniProtKB-KW"/>
</dbReference>
<keyword evidence="11" id="KW-0624">Polysaccharide degradation</keyword>
<feature type="domain" description="Fibronectin type-III" evidence="15">
    <location>
        <begin position="797"/>
        <end position="888"/>
    </location>
</feature>
<feature type="domain" description="Fibronectin type-III" evidence="15">
    <location>
        <begin position="992"/>
        <end position="1082"/>
    </location>
</feature>
<dbReference type="GO" id="GO:0000272">
    <property type="term" value="P:polysaccharide catabolic process"/>
    <property type="evidence" value="ECO:0007669"/>
    <property type="project" value="UniProtKB-KW"/>
</dbReference>
<dbReference type="InterPro" id="IPR036116">
    <property type="entry name" value="FN3_sf"/>
</dbReference>
<evidence type="ECO:0000313" key="16">
    <source>
        <dbReference type="EMBL" id="NJC24392.1"/>
    </source>
</evidence>
<dbReference type="PANTHER" id="PTHR43447">
    <property type="entry name" value="ALPHA-AMYLASE"/>
    <property type="match status" value="1"/>
</dbReference>
<dbReference type="SMART" id="SM00060">
    <property type="entry name" value="FN3"/>
    <property type="match status" value="4"/>
</dbReference>
<evidence type="ECO:0000256" key="14">
    <source>
        <dbReference type="SAM" id="MobiDB-lite"/>
    </source>
</evidence>
<organism evidence="16 17">
    <name type="scientific">Arthrobacter pigmenti</name>
    <dbReference type="NCBI Taxonomy" id="271432"/>
    <lineage>
        <taxon>Bacteria</taxon>
        <taxon>Bacillati</taxon>
        <taxon>Actinomycetota</taxon>
        <taxon>Actinomycetes</taxon>
        <taxon>Micrococcales</taxon>
        <taxon>Micrococcaceae</taxon>
        <taxon>Arthrobacter</taxon>
    </lineage>
</organism>
<feature type="region of interest" description="Disordered" evidence="14">
    <location>
        <begin position="874"/>
        <end position="901"/>
    </location>
</feature>
<evidence type="ECO:0000256" key="1">
    <source>
        <dbReference type="ARBA" id="ARBA00000548"/>
    </source>
</evidence>
<dbReference type="SMART" id="SM00632">
    <property type="entry name" value="Aamy_C"/>
    <property type="match status" value="1"/>
</dbReference>
<keyword evidence="17" id="KW-1185">Reference proteome</keyword>
<reference evidence="16 17" key="1">
    <citation type="submission" date="2020-03" db="EMBL/GenBank/DDBJ databases">
        <title>Sequencing the genomes of 1000 actinobacteria strains.</title>
        <authorList>
            <person name="Klenk H.-P."/>
        </authorList>
    </citation>
    <scope>NUCLEOTIDE SEQUENCE [LARGE SCALE GENOMIC DNA]</scope>
    <source>
        <strain evidence="16 17">DSM 16403</strain>
    </source>
</reference>
<evidence type="ECO:0000256" key="10">
    <source>
        <dbReference type="ARBA" id="ARBA00023295"/>
    </source>
</evidence>
<feature type="domain" description="Fibronectin type-III" evidence="15">
    <location>
        <begin position="896"/>
        <end position="987"/>
    </location>
</feature>
<feature type="region of interest" description="Disordered" evidence="14">
    <location>
        <begin position="576"/>
        <end position="595"/>
    </location>
</feature>
<evidence type="ECO:0000256" key="8">
    <source>
        <dbReference type="ARBA" id="ARBA00022837"/>
    </source>
</evidence>
<evidence type="ECO:0000256" key="4">
    <source>
        <dbReference type="ARBA" id="ARBA00012595"/>
    </source>
</evidence>
<comment type="similarity">
    <text evidence="3 13">Belongs to the glycosyl hydrolase 13 family.</text>
</comment>
<comment type="cofactor">
    <cofactor evidence="2">
        <name>Ca(2+)</name>
        <dbReference type="ChEBI" id="CHEBI:29108"/>
    </cofactor>
</comment>
<evidence type="ECO:0000256" key="11">
    <source>
        <dbReference type="ARBA" id="ARBA00023326"/>
    </source>
</evidence>
<dbReference type="InterPro" id="IPR006048">
    <property type="entry name" value="A-amylase/branching_C"/>
</dbReference>
<dbReference type="CDD" id="cd00063">
    <property type="entry name" value="FN3"/>
    <property type="match status" value="3"/>
</dbReference>
<dbReference type="EC" id="3.2.1.1" evidence="4"/>
<evidence type="ECO:0000313" key="17">
    <source>
        <dbReference type="Proteomes" id="UP000547458"/>
    </source>
</evidence>